<dbReference type="AlphaFoldDB" id="A0A392R0G3"/>
<dbReference type="Proteomes" id="UP000265520">
    <property type="component" value="Unassembled WGS sequence"/>
</dbReference>
<sequence>MHHINHYLLGTSKCALLFTAGSSYKLKTSNDADWAGCLDTRKSPSGWN</sequence>
<name>A0A392R0G3_9FABA</name>
<proteinExistence type="predicted"/>
<feature type="non-terminal residue" evidence="1">
    <location>
        <position position="48"/>
    </location>
</feature>
<keyword evidence="2" id="KW-1185">Reference proteome</keyword>
<organism evidence="1 2">
    <name type="scientific">Trifolium medium</name>
    <dbReference type="NCBI Taxonomy" id="97028"/>
    <lineage>
        <taxon>Eukaryota</taxon>
        <taxon>Viridiplantae</taxon>
        <taxon>Streptophyta</taxon>
        <taxon>Embryophyta</taxon>
        <taxon>Tracheophyta</taxon>
        <taxon>Spermatophyta</taxon>
        <taxon>Magnoliopsida</taxon>
        <taxon>eudicotyledons</taxon>
        <taxon>Gunneridae</taxon>
        <taxon>Pentapetalae</taxon>
        <taxon>rosids</taxon>
        <taxon>fabids</taxon>
        <taxon>Fabales</taxon>
        <taxon>Fabaceae</taxon>
        <taxon>Papilionoideae</taxon>
        <taxon>50 kb inversion clade</taxon>
        <taxon>NPAAA clade</taxon>
        <taxon>Hologalegina</taxon>
        <taxon>IRL clade</taxon>
        <taxon>Trifolieae</taxon>
        <taxon>Trifolium</taxon>
    </lineage>
</organism>
<comment type="caution">
    <text evidence="1">The sequence shown here is derived from an EMBL/GenBank/DDBJ whole genome shotgun (WGS) entry which is preliminary data.</text>
</comment>
<accession>A0A392R0G3</accession>
<protein>
    <submittedName>
        <fullName evidence="1">Uncharacterized protein</fullName>
    </submittedName>
</protein>
<reference evidence="1 2" key="1">
    <citation type="journal article" date="2018" name="Front. Plant Sci.">
        <title>Red Clover (Trifolium pratense) and Zigzag Clover (T. medium) - A Picture of Genomic Similarities and Differences.</title>
        <authorList>
            <person name="Dluhosova J."/>
            <person name="Istvanek J."/>
            <person name="Nedelnik J."/>
            <person name="Repkova J."/>
        </authorList>
    </citation>
    <scope>NUCLEOTIDE SEQUENCE [LARGE SCALE GENOMIC DNA]</scope>
    <source>
        <strain evidence="2">cv. 10/8</strain>
        <tissue evidence="1">Leaf</tissue>
    </source>
</reference>
<dbReference type="EMBL" id="LXQA010169863">
    <property type="protein sequence ID" value="MCI29045.1"/>
    <property type="molecule type" value="Genomic_DNA"/>
</dbReference>
<evidence type="ECO:0000313" key="1">
    <source>
        <dbReference type="EMBL" id="MCI29045.1"/>
    </source>
</evidence>
<evidence type="ECO:0000313" key="2">
    <source>
        <dbReference type="Proteomes" id="UP000265520"/>
    </source>
</evidence>